<gene>
    <name evidence="2" type="ORF">P7K49_005291</name>
</gene>
<keyword evidence="3" id="KW-1185">Reference proteome</keyword>
<evidence type="ECO:0000313" key="3">
    <source>
        <dbReference type="Proteomes" id="UP001266305"/>
    </source>
</evidence>
<sequence length="62" mass="6500">MTDENVESPGVGETRDTSAAGSCGQFGQRRSAVALGTKLTGLGALLNRQSEIWKGRMTCPSD</sequence>
<comment type="caution">
    <text evidence="2">The sequence shown here is derived from an EMBL/GenBank/DDBJ whole genome shotgun (WGS) entry which is preliminary data.</text>
</comment>
<evidence type="ECO:0000313" key="2">
    <source>
        <dbReference type="EMBL" id="KAK2118404.1"/>
    </source>
</evidence>
<reference evidence="2 3" key="1">
    <citation type="submission" date="2023-05" db="EMBL/GenBank/DDBJ databases">
        <title>B98-5 Cell Line De Novo Hybrid Assembly: An Optical Mapping Approach.</title>
        <authorList>
            <person name="Kananen K."/>
            <person name="Auerbach J.A."/>
            <person name="Kautto E."/>
            <person name="Blachly J.S."/>
        </authorList>
    </citation>
    <scope>NUCLEOTIDE SEQUENCE [LARGE SCALE GENOMIC DNA]</scope>
    <source>
        <strain evidence="2">B95-8</strain>
        <tissue evidence="2">Cell line</tissue>
    </source>
</reference>
<organism evidence="2 3">
    <name type="scientific">Saguinus oedipus</name>
    <name type="common">Cotton-top tamarin</name>
    <name type="synonym">Oedipomidas oedipus</name>
    <dbReference type="NCBI Taxonomy" id="9490"/>
    <lineage>
        <taxon>Eukaryota</taxon>
        <taxon>Metazoa</taxon>
        <taxon>Chordata</taxon>
        <taxon>Craniata</taxon>
        <taxon>Vertebrata</taxon>
        <taxon>Euteleostomi</taxon>
        <taxon>Mammalia</taxon>
        <taxon>Eutheria</taxon>
        <taxon>Euarchontoglires</taxon>
        <taxon>Primates</taxon>
        <taxon>Haplorrhini</taxon>
        <taxon>Platyrrhini</taxon>
        <taxon>Cebidae</taxon>
        <taxon>Callitrichinae</taxon>
        <taxon>Saguinus</taxon>
    </lineage>
</organism>
<dbReference type="Proteomes" id="UP001266305">
    <property type="component" value="Unassembled WGS sequence"/>
</dbReference>
<name>A0ABQ9WBH2_SAGOE</name>
<dbReference type="EMBL" id="JASSZA010000002">
    <property type="protein sequence ID" value="KAK2118404.1"/>
    <property type="molecule type" value="Genomic_DNA"/>
</dbReference>
<evidence type="ECO:0000256" key="1">
    <source>
        <dbReference type="SAM" id="MobiDB-lite"/>
    </source>
</evidence>
<proteinExistence type="predicted"/>
<accession>A0ABQ9WBH2</accession>
<feature type="region of interest" description="Disordered" evidence="1">
    <location>
        <begin position="1"/>
        <end position="25"/>
    </location>
</feature>
<protein>
    <submittedName>
        <fullName evidence="2">Uncharacterized protein</fullName>
    </submittedName>
</protein>